<dbReference type="OrthoDB" id="9943803at2759"/>
<proteinExistence type="predicted"/>
<evidence type="ECO:0000259" key="3">
    <source>
        <dbReference type="Pfam" id="PF04813"/>
    </source>
</evidence>
<feature type="domain" description="Hepatocyte nuclear factor 1 alpha isoform C-terminal" evidence="3">
    <location>
        <begin position="249"/>
        <end position="292"/>
    </location>
</feature>
<evidence type="ECO:0000313" key="5">
    <source>
        <dbReference type="Proteomes" id="UP000319801"/>
    </source>
</evidence>
<organism evidence="4 5">
    <name type="scientific">Bagarius yarrelli</name>
    <name type="common">Goonch</name>
    <name type="synonym">Bagrus yarrelli</name>
    <dbReference type="NCBI Taxonomy" id="175774"/>
    <lineage>
        <taxon>Eukaryota</taxon>
        <taxon>Metazoa</taxon>
        <taxon>Chordata</taxon>
        <taxon>Craniata</taxon>
        <taxon>Vertebrata</taxon>
        <taxon>Euteleostomi</taxon>
        <taxon>Actinopterygii</taxon>
        <taxon>Neopterygii</taxon>
        <taxon>Teleostei</taxon>
        <taxon>Ostariophysi</taxon>
        <taxon>Siluriformes</taxon>
        <taxon>Sisoridae</taxon>
        <taxon>Sisorinae</taxon>
        <taxon>Bagarius</taxon>
    </lineage>
</organism>
<name>A0A556VX06_BAGYA</name>
<dbReference type="InterPro" id="IPR006898">
    <property type="entry name" value="HNF1a_C"/>
</dbReference>
<gene>
    <name evidence="4" type="ORF">Baya_16936</name>
</gene>
<reference evidence="4 5" key="1">
    <citation type="journal article" date="2019" name="Genome Biol. Evol.">
        <title>Whole-Genome Sequencing of the Giant Devil Catfish, Bagarius yarrelli.</title>
        <authorList>
            <person name="Jiang W."/>
            <person name="Lv Y."/>
            <person name="Cheng L."/>
            <person name="Yang K."/>
            <person name="Chao B."/>
            <person name="Wang X."/>
            <person name="Li Y."/>
            <person name="Pan X."/>
            <person name="You X."/>
            <person name="Zhang Y."/>
            <person name="Yang J."/>
            <person name="Li J."/>
            <person name="Zhang X."/>
            <person name="Liu S."/>
            <person name="Sun C."/>
            <person name="Yang J."/>
            <person name="Shi Q."/>
        </authorList>
    </citation>
    <scope>NUCLEOTIDE SEQUENCE [LARGE SCALE GENOMIC DNA]</scope>
    <source>
        <strain evidence="4">JWS20170419001</strain>
        <tissue evidence="4">Muscle</tissue>
    </source>
</reference>
<sequence length="293" mass="32882">MSPFIIMALSSLFVGVRSRSLLGRIPESPEAEQCDQLTAPWRDTQLSSLSGDWSYMYRLKLLAMSKDGTHRPVFPEQPLFRFIRRVYRCCQMGHQCGGVKGLQGREAAGSSVEFVLDEDVWSAPILRAEVHLQISNPHQLKVQPLLPWLDKRHLPTRFSVWWKDTMLEVRVDLLFLFQALQGTREASSVMEIHRLRSLHTLQTRHTAGRTERPLQVLALSELERERNRIGTRAGGGTVSGGGAGEEHREAVSSTSLDLYPQSQSSETHTSHLLTSSPGDIGPYIPTQMVSTAQ</sequence>
<accession>A0A556VX06</accession>
<dbReference type="EMBL" id="VCAZ01000396">
    <property type="protein sequence ID" value="TUM11644.1"/>
    <property type="molecule type" value="Genomic_DNA"/>
</dbReference>
<comment type="caution">
    <text evidence="4">The sequence shown here is derived from an EMBL/GenBank/DDBJ whole genome shotgun (WGS) entry which is preliminary data.</text>
</comment>
<dbReference type="AlphaFoldDB" id="A0A556VX06"/>
<feature type="compositionally biased region" description="Low complexity" evidence="1">
    <location>
        <begin position="261"/>
        <end position="276"/>
    </location>
</feature>
<dbReference type="Pfam" id="PF04813">
    <property type="entry name" value="HNF-1A_C"/>
    <property type="match status" value="1"/>
</dbReference>
<evidence type="ECO:0000256" key="1">
    <source>
        <dbReference type="SAM" id="MobiDB-lite"/>
    </source>
</evidence>
<keyword evidence="2" id="KW-0732">Signal</keyword>
<feature type="signal peptide" evidence="2">
    <location>
        <begin position="1"/>
        <end position="18"/>
    </location>
</feature>
<protein>
    <submittedName>
        <fullName evidence="4">Hepatocyte nuclear factor 1-alpha</fullName>
    </submittedName>
</protein>
<evidence type="ECO:0000313" key="4">
    <source>
        <dbReference type="EMBL" id="TUM11644.1"/>
    </source>
</evidence>
<feature type="region of interest" description="Disordered" evidence="1">
    <location>
        <begin position="230"/>
        <end position="293"/>
    </location>
</feature>
<feature type="chain" id="PRO_5022184522" evidence="2">
    <location>
        <begin position="19"/>
        <end position="293"/>
    </location>
</feature>
<keyword evidence="5" id="KW-1185">Reference proteome</keyword>
<dbReference type="GO" id="GO:0045893">
    <property type="term" value="P:positive regulation of DNA-templated transcription"/>
    <property type="evidence" value="ECO:0007669"/>
    <property type="project" value="InterPro"/>
</dbReference>
<evidence type="ECO:0000256" key="2">
    <source>
        <dbReference type="SAM" id="SignalP"/>
    </source>
</evidence>
<feature type="compositionally biased region" description="Gly residues" evidence="1">
    <location>
        <begin position="232"/>
        <end position="243"/>
    </location>
</feature>
<dbReference type="Proteomes" id="UP000319801">
    <property type="component" value="Unassembled WGS sequence"/>
</dbReference>
<dbReference type="GO" id="GO:0005634">
    <property type="term" value="C:nucleus"/>
    <property type="evidence" value="ECO:0007669"/>
    <property type="project" value="InterPro"/>
</dbReference>